<gene>
    <name evidence="4" type="ORF">EF878_15960</name>
</gene>
<dbReference type="PANTHER" id="PTHR28004:SF8">
    <property type="entry name" value="D-SERINE DEAMINASE"/>
    <property type="match status" value="1"/>
</dbReference>
<dbReference type="InterPro" id="IPR042208">
    <property type="entry name" value="D-ser_dehydrat-like_sf"/>
</dbReference>
<proteinExistence type="inferred from homology"/>
<feature type="domain" description="D-serine dehydratase-like" evidence="3">
    <location>
        <begin position="291"/>
        <end position="392"/>
    </location>
</feature>
<accession>A0A3N0FWD7</accession>
<evidence type="ECO:0000256" key="2">
    <source>
        <dbReference type="ARBA" id="ARBA00023239"/>
    </source>
</evidence>
<dbReference type="OrthoDB" id="9811417at2"/>
<dbReference type="SUPFAM" id="SSF51419">
    <property type="entry name" value="PLP-binding barrel"/>
    <property type="match status" value="1"/>
</dbReference>
<dbReference type="RefSeq" id="WP_123253040.1">
    <property type="nucleotide sequence ID" value="NZ_RJLR01000026.1"/>
</dbReference>
<protein>
    <submittedName>
        <fullName evidence="4">Amino acid deaminase</fullName>
    </submittedName>
</protein>
<dbReference type="CDD" id="cd06818">
    <property type="entry name" value="PLPDE_III_cryptic_DSD"/>
    <property type="match status" value="1"/>
</dbReference>
<evidence type="ECO:0000256" key="1">
    <source>
        <dbReference type="ARBA" id="ARBA00005323"/>
    </source>
</evidence>
<dbReference type="InterPro" id="IPR001608">
    <property type="entry name" value="Ala_racemase_N"/>
</dbReference>
<dbReference type="Pfam" id="PF01168">
    <property type="entry name" value="Ala_racemase_N"/>
    <property type="match status" value="1"/>
</dbReference>
<evidence type="ECO:0000313" key="4">
    <source>
        <dbReference type="EMBL" id="RNM04386.1"/>
    </source>
</evidence>
<keyword evidence="2" id="KW-0456">Lyase</keyword>
<evidence type="ECO:0000259" key="3">
    <source>
        <dbReference type="SMART" id="SM01119"/>
    </source>
</evidence>
<dbReference type="EMBL" id="RJLR01000026">
    <property type="protein sequence ID" value="RNM04386.1"/>
    <property type="molecule type" value="Genomic_DNA"/>
</dbReference>
<comment type="similarity">
    <text evidence="1">Belongs to the DSD1 family.</text>
</comment>
<dbReference type="Gene3D" id="2.40.37.20">
    <property type="entry name" value="D-serine dehydratase-like domain"/>
    <property type="match status" value="1"/>
</dbReference>
<sequence>MSESIHGRVEKGVPVSGNHLLNGVSLPALVLHQRELQHNLLWMQRYAEQHGAQLAPHGKTTMTPGLFQRQLAAGAWGITLATAVQCAVAWQHGVRRILMANQLVGAANMALIARLLKDGDGEFHCLVDSPDNVRQLGEFFAAEGVRLHVMLELGVPGGRCGCRTPEQTAAVLAEIAAQPALVLSGIEGYEGVIHGEQATAAIRQFARHLVETAVELNAQGQFGVARPYVTASGSAWYDLIAGEFQRLQAVGQFQPLLRPGCYLVHDHGLYKTSQAALLHRHPELDGALLPAMEVWAHVQSLPEPGCAIVALGKRDVAFDAGLPVPLRVYGISRQSCEPVPLDDGFSVTAMMDQHAFMRIPADHGLQVGDVIAFGASHPCLTFDKWRYVTLVDEQLNVVETLPTYF</sequence>
<dbReference type="AlphaFoldDB" id="A0A3N0FWD7"/>
<dbReference type="GO" id="GO:0016829">
    <property type="term" value="F:lyase activity"/>
    <property type="evidence" value="ECO:0007669"/>
    <property type="project" value="UniProtKB-KW"/>
</dbReference>
<dbReference type="InterPro" id="IPR051466">
    <property type="entry name" value="D-amino_acid_metab_enzyme"/>
</dbReference>
<dbReference type="Gene3D" id="3.20.20.10">
    <property type="entry name" value="Alanine racemase"/>
    <property type="match status" value="1"/>
</dbReference>
<organism evidence="4 5">
    <name type="scientific">Dickeya undicola</name>
    <dbReference type="NCBI Taxonomy" id="1577887"/>
    <lineage>
        <taxon>Bacteria</taxon>
        <taxon>Pseudomonadati</taxon>
        <taxon>Pseudomonadota</taxon>
        <taxon>Gammaproteobacteria</taxon>
        <taxon>Enterobacterales</taxon>
        <taxon>Pectobacteriaceae</taxon>
        <taxon>Dickeya</taxon>
    </lineage>
</organism>
<dbReference type="SMART" id="SM01119">
    <property type="entry name" value="D-ser_dehydrat"/>
    <property type="match status" value="1"/>
</dbReference>
<name>A0A3N0FWD7_9GAMM</name>
<dbReference type="InterPro" id="IPR026956">
    <property type="entry name" value="D-ser_dehydrat-like_dom"/>
</dbReference>
<dbReference type="Pfam" id="PF14031">
    <property type="entry name" value="D-ser_dehydrat"/>
    <property type="match status" value="1"/>
</dbReference>
<reference evidence="4 5" key="1">
    <citation type="submission" date="2018-11" db="EMBL/GenBank/DDBJ databases">
        <title>Characterization of surface water Dickeya isolates.</title>
        <authorList>
            <person name="Van Gijsegem F."/>
            <person name="Pedron J."/>
        </authorList>
    </citation>
    <scope>NUCLEOTIDE SEQUENCE [LARGE SCALE GENOMIC DNA]</scope>
    <source>
        <strain evidence="4 5">FVG1-MFV-O17</strain>
    </source>
</reference>
<dbReference type="InterPro" id="IPR029066">
    <property type="entry name" value="PLP-binding_barrel"/>
</dbReference>
<comment type="caution">
    <text evidence="4">The sequence shown here is derived from an EMBL/GenBank/DDBJ whole genome shotgun (WGS) entry which is preliminary data.</text>
</comment>
<dbReference type="PANTHER" id="PTHR28004">
    <property type="entry name" value="ZGC:162816-RELATED"/>
    <property type="match status" value="1"/>
</dbReference>
<dbReference type="Proteomes" id="UP000276061">
    <property type="component" value="Unassembled WGS sequence"/>
</dbReference>
<evidence type="ECO:0000313" key="5">
    <source>
        <dbReference type="Proteomes" id="UP000276061"/>
    </source>
</evidence>